<evidence type="ECO:0000313" key="2">
    <source>
        <dbReference type="EMBL" id="MBB4712843.1"/>
    </source>
</evidence>
<accession>A0A7W7DLW6</accession>
<dbReference type="Proteomes" id="UP000565089">
    <property type="component" value="Unassembled WGS sequence"/>
</dbReference>
<sequence>MLDPFRTYPALGAGLDTLVVDKDMQLSGLVSLFRAMKSASGGGGGQLNVPVAGPGPGPAGRSALEWDAAKAQRLFAGLRDDRPVRVDDRG</sequence>
<dbReference type="AlphaFoldDB" id="A0A7W7DLW6"/>
<keyword evidence="3" id="KW-1185">Reference proteome</keyword>
<organism evidence="2 3">
    <name type="scientific">Streptomyces luteogriseus</name>
    <dbReference type="NCBI Taxonomy" id="68233"/>
    <lineage>
        <taxon>Bacteria</taxon>
        <taxon>Bacillati</taxon>
        <taxon>Actinomycetota</taxon>
        <taxon>Actinomycetes</taxon>
        <taxon>Kitasatosporales</taxon>
        <taxon>Streptomycetaceae</taxon>
        <taxon>Streptomyces</taxon>
    </lineage>
</organism>
<name>A0A7W7DLW6_9ACTN</name>
<evidence type="ECO:0000256" key="1">
    <source>
        <dbReference type="SAM" id="MobiDB-lite"/>
    </source>
</evidence>
<protein>
    <submittedName>
        <fullName evidence="2">Uncharacterized protein</fullName>
    </submittedName>
</protein>
<comment type="caution">
    <text evidence="2">The sequence shown here is derived from an EMBL/GenBank/DDBJ whole genome shotgun (WGS) entry which is preliminary data.</text>
</comment>
<dbReference type="GeneID" id="95794709"/>
<dbReference type="RefSeq" id="WP_184908864.1">
    <property type="nucleotide sequence ID" value="NZ_JACHMS010000001.1"/>
</dbReference>
<proteinExistence type="predicted"/>
<dbReference type="EMBL" id="JACHMS010000001">
    <property type="protein sequence ID" value="MBB4712843.1"/>
    <property type="molecule type" value="Genomic_DNA"/>
</dbReference>
<reference evidence="2 3" key="1">
    <citation type="submission" date="2020-08" db="EMBL/GenBank/DDBJ databases">
        <title>Sequencing the genomes of 1000 actinobacteria strains.</title>
        <authorList>
            <person name="Klenk H.-P."/>
        </authorList>
    </citation>
    <scope>NUCLEOTIDE SEQUENCE [LARGE SCALE GENOMIC DNA]</scope>
    <source>
        <strain evidence="2 3">DSM 40483</strain>
    </source>
</reference>
<evidence type="ECO:0000313" key="3">
    <source>
        <dbReference type="Proteomes" id="UP000565089"/>
    </source>
</evidence>
<feature type="region of interest" description="Disordered" evidence="1">
    <location>
        <begin position="40"/>
        <end position="61"/>
    </location>
</feature>
<gene>
    <name evidence="2" type="ORF">BJ965_002725</name>
</gene>